<gene>
    <name evidence="3" type="ORF">EDB81DRAFT_819857</name>
</gene>
<feature type="domain" description="NACHT-NTPase sigma" evidence="2">
    <location>
        <begin position="50"/>
        <end position="89"/>
    </location>
</feature>
<keyword evidence="4" id="KW-1185">Reference proteome</keyword>
<dbReference type="Pfam" id="PF17106">
    <property type="entry name" value="NACHT_sigma"/>
    <property type="match status" value="1"/>
</dbReference>
<evidence type="ECO:0000313" key="4">
    <source>
        <dbReference type="Proteomes" id="UP000738349"/>
    </source>
</evidence>
<evidence type="ECO:0000256" key="1">
    <source>
        <dbReference type="SAM" id="MobiDB-lite"/>
    </source>
</evidence>
<dbReference type="EMBL" id="JAGMUV010000030">
    <property type="protein sequence ID" value="KAH7115566.1"/>
    <property type="molecule type" value="Genomic_DNA"/>
</dbReference>
<evidence type="ECO:0000259" key="2">
    <source>
        <dbReference type="Pfam" id="PF17106"/>
    </source>
</evidence>
<feature type="region of interest" description="Disordered" evidence="1">
    <location>
        <begin position="37"/>
        <end position="56"/>
    </location>
</feature>
<accession>A0A9P9DAC3</accession>
<dbReference type="Proteomes" id="UP000738349">
    <property type="component" value="Unassembled WGS sequence"/>
</dbReference>
<dbReference type="OrthoDB" id="674604at2759"/>
<feature type="region of interest" description="Disordered" evidence="1">
    <location>
        <begin position="66"/>
        <end position="89"/>
    </location>
</feature>
<dbReference type="InterPro" id="IPR031353">
    <property type="entry name" value="NACHT_sigma"/>
</dbReference>
<dbReference type="AlphaFoldDB" id="A0A9P9DAC3"/>
<proteinExistence type="predicted"/>
<organism evidence="3 4">
    <name type="scientific">Dactylonectria macrodidyma</name>
    <dbReference type="NCBI Taxonomy" id="307937"/>
    <lineage>
        <taxon>Eukaryota</taxon>
        <taxon>Fungi</taxon>
        <taxon>Dikarya</taxon>
        <taxon>Ascomycota</taxon>
        <taxon>Pezizomycotina</taxon>
        <taxon>Sordariomycetes</taxon>
        <taxon>Hypocreomycetidae</taxon>
        <taxon>Hypocreales</taxon>
        <taxon>Nectriaceae</taxon>
        <taxon>Dactylonectria</taxon>
    </lineage>
</organism>
<sequence length="89" mass="9277">MMEMMNGVCALAENGAIKTEMEDQVKGLRDAIEKLSKMEPSVPKEGSDGDTFTNFGSGDMLNAPGGIVNKSTGSGNHFPGATFSGSVTF</sequence>
<protein>
    <recommendedName>
        <fullName evidence="2">NACHT-NTPase sigma domain-containing protein</fullName>
    </recommendedName>
</protein>
<evidence type="ECO:0000313" key="3">
    <source>
        <dbReference type="EMBL" id="KAH7115566.1"/>
    </source>
</evidence>
<reference evidence="3" key="1">
    <citation type="journal article" date="2021" name="Nat. Commun.">
        <title>Genetic determinants of endophytism in the Arabidopsis root mycobiome.</title>
        <authorList>
            <person name="Mesny F."/>
            <person name="Miyauchi S."/>
            <person name="Thiergart T."/>
            <person name="Pickel B."/>
            <person name="Atanasova L."/>
            <person name="Karlsson M."/>
            <person name="Huettel B."/>
            <person name="Barry K.W."/>
            <person name="Haridas S."/>
            <person name="Chen C."/>
            <person name="Bauer D."/>
            <person name="Andreopoulos W."/>
            <person name="Pangilinan J."/>
            <person name="LaButti K."/>
            <person name="Riley R."/>
            <person name="Lipzen A."/>
            <person name="Clum A."/>
            <person name="Drula E."/>
            <person name="Henrissat B."/>
            <person name="Kohler A."/>
            <person name="Grigoriev I.V."/>
            <person name="Martin F.M."/>
            <person name="Hacquard S."/>
        </authorList>
    </citation>
    <scope>NUCLEOTIDE SEQUENCE</scope>
    <source>
        <strain evidence="3">MPI-CAGE-AT-0147</strain>
    </source>
</reference>
<comment type="caution">
    <text evidence="3">The sequence shown here is derived from an EMBL/GenBank/DDBJ whole genome shotgun (WGS) entry which is preliminary data.</text>
</comment>
<name>A0A9P9DAC3_9HYPO</name>